<organism evidence="8 9">
    <name type="scientific">Bythopirellula goksoeyrii</name>
    <dbReference type="NCBI Taxonomy" id="1400387"/>
    <lineage>
        <taxon>Bacteria</taxon>
        <taxon>Pseudomonadati</taxon>
        <taxon>Planctomycetota</taxon>
        <taxon>Planctomycetia</taxon>
        <taxon>Pirellulales</taxon>
        <taxon>Lacipirellulaceae</taxon>
        <taxon>Bythopirellula</taxon>
    </lineage>
</organism>
<dbReference type="CDD" id="cd18622">
    <property type="entry name" value="GH32_Inu-like"/>
    <property type="match status" value="1"/>
</dbReference>
<dbReference type="InterPro" id="IPR023296">
    <property type="entry name" value="Glyco_hydro_beta-prop_sf"/>
</dbReference>
<dbReference type="SMART" id="SM00640">
    <property type="entry name" value="Glyco_32"/>
    <property type="match status" value="1"/>
</dbReference>
<evidence type="ECO:0000313" key="8">
    <source>
        <dbReference type="EMBL" id="QEG37374.1"/>
    </source>
</evidence>
<name>A0A5B9QEI8_9BACT</name>
<dbReference type="GO" id="GO:0005987">
    <property type="term" value="P:sucrose catabolic process"/>
    <property type="evidence" value="ECO:0007669"/>
    <property type="project" value="TreeGrafter"/>
</dbReference>
<evidence type="ECO:0000256" key="5">
    <source>
        <dbReference type="SAM" id="SignalP"/>
    </source>
</evidence>
<keyword evidence="5" id="KW-0732">Signal</keyword>
<dbReference type="InterPro" id="IPR013189">
    <property type="entry name" value="Glyco_hydro_32_C"/>
</dbReference>
<feature type="signal peptide" evidence="5">
    <location>
        <begin position="1"/>
        <end position="29"/>
    </location>
</feature>
<dbReference type="Proteomes" id="UP000323917">
    <property type="component" value="Chromosome"/>
</dbReference>
<evidence type="ECO:0000256" key="4">
    <source>
        <dbReference type="RuleBase" id="RU362110"/>
    </source>
</evidence>
<dbReference type="RefSeq" id="WP_148075621.1">
    <property type="nucleotide sequence ID" value="NZ_CP042913.1"/>
</dbReference>
<dbReference type="EC" id="3.2.1.80" evidence="8"/>
<feature type="chain" id="PRO_5022842492" evidence="5">
    <location>
        <begin position="30"/>
        <end position="581"/>
    </location>
</feature>
<dbReference type="SUPFAM" id="SSF49899">
    <property type="entry name" value="Concanavalin A-like lectins/glucanases"/>
    <property type="match status" value="1"/>
</dbReference>
<evidence type="ECO:0000256" key="1">
    <source>
        <dbReference type="ARBA" id="ARBA00009902"/>
    </source>
</evidence>
<comment type="similarity">
    <text evidence="1 4">Belongs to the glycosyl hydrolase 32 family.</text>
</comment>
<dbReference type="Pfam" id="PF00251">
    <property type="entry name" value="Glyco_hydro_32N"/>
    <property type="match status" value="1"/>
</dbReference>
<dbReference type="OrthoDB" id="9759709at2"/>
<dbReference type="GO" id="GO:0004575">
    <property type="term" value="F:sucrose alpha-glucosidase activity"/>
    <property type="evidence" value="ECO:0007669"/>
    <property type="project" value="TreeGrafter"/>
</dbReference>
<evidence type="ECO:0000313" key="9">
    <source>
        <dbReference type="Proteomes" id="UP000323917"/>
    </source>
</evidence>
<feature type="domain" description="Glycosyl hydrolase family 32 C-terminal" evidence="7">
    <location>
        <begin position="442"/>
        <end position="573"/>
    </location>
</feature>
<keyword evidence="2 4" id="KW-0378">Hydrolase</keyword>
<reference evidence="8 9" key="1">
    <citation type="submission" date="2019-08" db="EMBL/GenBank/DDBJ databases">
        <title>Deep-cultivation of Planctomycetes and their phenomic and genomic characterization uncovers novel biology.</title>
        <authorList>
            <person name="Wiegand S."/>
            <person name="Jogler M."/>
            <person name="Boedeker C."/>
            <person name="Pinto D."/>
            <person name="Vollmers J."/>
            <person name="Rivas-Marin E."/>
            <person name="Kohn T."/>
            <person name="Peeters S.H."/>
            <person name="Heuer A."/>
            <person name="Rast P."/>
            <person name="Oberbeckmann S."/>
            <person name="Bunk B."/>
            <person name="Jeske O."/>
            <person name="Meyerdierks A."/>
            <person name="Storesund J.E."/>
            <person name="Kallscheuer N."/>
            <person name="Luecker S."/>
            <person name="Lage O.M."/>
            <person name="Pohl T."/>
            <person name="Merkel B.J."/>
            <person name="Hornburger P."/>
            <person name="Mueller R.-W."/>
            <person name="Bruemmer F."/>
            <person name="Labrenz M."/>
            <person name="Spormann A.M."/>
            <person name="Op den Camp H."/>
            <person name="Overmann J."/>
            <person name="Amann R."/>
            <person name="Jetten M.S.M."/>
            <person name="Mascher T."/>
            <person name="Medema M.H."/>
            <person name="Devos D.P."/>
            <person name="Kaster A.-K."/>
            <person name="Ovreas L."/>
            <person name="Rohde M."/>
            <person name="Galperin M.Y."/>
            <person name="Jogler C."/>
        </authorList>
    </citation>
    <scope>NUCLEOTIDE SEQUENCE [LARGE SCALE GENOMIC DNA]</scope>
    <source>
        <strain evidence="8 9">Pr1d</strain>
    </source>
</reference>
<dbReference type="InterPro" id="IPR001362">
    <property type="entry name" value="Glyco_hydro_32"/>
</dbReference>
<dbReference type="Gene3D" id="2.60.120.560">
    <property type="entry name" value="Exo-inulinase, domain 1"/>
    <property type="match status" value="1"/>
</dbReference>
<dbReference type="SUPFAM" id="SSF75005">
    <property type="entry name" value="Arabinanase/levansucrase/invertase"/>
    <property type="match status" value="1"/>
</dbReference>
<evidence type="ECO:0000259" key="7">
    <source>
        <dbReference type="Pfam" id="PF08244"/>
    </source>
</evidence>
<keyword evidence="9" id="KW-1185">Reference proteome</keyword>
<dbReference type="PANTHER" id="PTHR42800:SF1">
    <property type="entry name" value="EXOINULINASE INUD (AFU_ORTHOLOGUE AFUA_5G00480)"/>
    <property type="match status" value="1"/>
</dbReference>
<feature type="domain" description="Glycosyl hydrolase family 32 N-terminal" evidence="6">
    <location>
        <begin position="143"/>
        <end position="432"/>
    </location>
</feature>
<dbReference type="GO" id="GO:0051669">
    <property type="term" value="F:fructan beta-fructosidase activity"/>
    <property type="evidence" value="ECO:0007669"/>
    <property type="project" value="UniProtKB-EC"/>
</dbReference>
<dbReference type="KEGG" id="bgok:Pr1d_47170"/>
<protein>
    <submittedName>
        <fullName evidence="8">Levanase</fullName>
        <ecNumber evidence="8">3.2.1.80</ecNumber>
    </submittedName>
</protein>
<sequence length="581" mass="65967" precursor="true">MKNRYTGLKLGLVRIALTGAMFSTLQVFAQENALEGVARELVLDEKYIIFPVASEINEDECETQVLELEVDGEKVREFKIRLAQGEPAYWFFTETQEFSGKRATLRALRLADDQLDSFFAIRVDNTFPGEDEVYTEKLRPQLHFSSRRGWNNDPNGMMVYKGEYHLFYQHNPYSALGGNMTWGHAVSRDLLHWEELGDAVHLDEYGTIFSGSGVVDWNNTTGFQTGDEAPLICIFTYSGECDAGPWSEGQPFTQAIAYSNDRGRTWTKYEGNPVQGHVKGNNRDPKVIWWEETQEWVIVLWLDTGEMAFFRSKDLKRWELQSILETGEANECAELFQLAVDGNEDNKKWIFYGGTGDYFIGDFDGSHYTPEGKLTRYSYGNCFYASQTFNNVPKEDGRRIQIGWGLNHAPGMPFDQMMTFPVVLTLHTTEEGLRMFANPVKEIEKLYAKEHEWTNVAIRADDSFPAPGVEGELFDIEAVLDVGDAGELGLSIRGEEIVYHPKEEQLVFGEQTAPLKASDGSIRLRCIVDRTSVEIFANGGQIYMPCKLRADDDNKTIAAFARDGAAEIRSIKLRELESIWK</sequence>
<gene>
    <name evidence="8" type="primary">sacC_2</name>
    <name evidence="8" type="ORF">Pr1d_47170</name>
</gene>
<proteinExistence type="inferred from homology"/>
<dbReference type="Pfam" id="PF08244">
    <property type="entry name" value="Glyco_hydro_32C"/>
    <property type="match status" value="1"/>
</dbReference>
<dbReference type="InterPro" id="IPR013320">
    <property type="entry name" value="ConA-like_dom_sf"/>
</dbReference>
<dbReference type="PANTHER" id="PTHR42800">
    <property type="entry name" value="EXOINULINASE INUD (AFU_ORTHOLOGUE AFUA_5G00480)"/>
    <property type="match status" value="1"/>
</dbReference>
<dbReference type="Gene3D" id="2.115.10.20">
    <property type="entry name" value="Glycosyl hydrolase domain, family 43"/>
    <property type="match status" value="1"/>
</dbReference>
<dbReference type="AlphaFoldDB" id="A0A5B9QEI8"/>
<keyword evidence="3 4" id="KW-0326">Glycosidase</keyword>
<evidence type="ECO:0000259" key="6">
    <source>
        <dbReference type="Pfam" id="PF00251"/>
    </source>
</evidence>
<evidence type="ECO:0000256" key="3">
    <source>
        <dbReference type="ARBA" id="ARBA00023295"/>
    </source>
</evidence>
<dbReference type="EMBL" id="CP042913">
    <property type="protein sequence ID" value="QEG37374.1"/>
    <property type="molecule type" value="Genomic_DNA"/>
</dbReference>
<dbReference type="GO" id="GO:0005737">
    <property type="term" value="C:cytoplasm"/>
    <property type="evidence" value="ECO:0007669"/>
    <property type="project" value="TreeGrafter"/>
</dbReference>
<dbReference type="InterPro" id="IPR013148">
    <property type="entry name" value="Glyco_hydro_32_N"/>
</dbReference>
<evidence type="ECO:0000256" key="2">
    <source>
        <dbReference type="ARBA" id="ARBA00022801"/>
    </source>
</evidence>
<accession>A0A5B9QEI8</accession>